<keyword evidence="3" id="KW-0238">DNA-binding</keyword>
<dbReference type="FunFam" id="1.10.10.10:FF:000001">
    <property type="entry name" value="LysR family transcriptional regulator"/>
    <property type="match status" value="1"/>
</dbReference>
<dbReference type="Pfam" id="PF03466">
    <property type="entry name" value="LysR_substrate"/>
    <property type="match status" value="1"/>
</dbReference>
<name>A0A9D2KQL3_9FIRM</name>
<dbReference type="GO" id="GO:0005829">
    <property type="term" value="C:cytosol"/>
    <property type="evidence" value="ECO:0007669"/>
    <property type="project" value="TreeGrafter"/>
</dbReference>
<dbReference type="InterPro" id="IPR005119">
    <property type="entry name" value="LysR_subst-bd"/>
</dbReference>
<reference evidence="6" key="2">
    <citation type="submission" date="2021-04" db="EMBL/GenBank/DDBJ databases">
        <authorList>
            <person name="Gilroy R."/>
        </authorList>
    </citation>
    <scope>NUCLEOTIDE SEQUENCE</scope>
    <source>
        <strain evidence="6">CHK178-16964</strain>
    </source>
</reference>
<dbReference type="InterPro" id="IPR036388">
    <property type="entry name" value="WH-like_DNA-bd_sf"/>
</dbReference>
<dbReference type="Gene3D" id="1.10.10.10">
    <property type="entry name" value="Winged helix-like DNA-binding domain superfamily/Winged helix DNA-binding domain"/>
    <property type="match status" value="1"/>
</dbReference>
<evidence type="ECO:0000313" key="6">
    <source>
        <dbReference type="EMBL" id="HJA72610.1"/>
    </source>
</evidence>
<comment type="caution">
    <text evidence="6">The sequence shown here is derived from an EMBL/GenBank/DDBJ whole genome shotgun (WGS) entry which is preliminary data.</text>
</comment>
<dbReference type="GO" id="GO:0003700">
    <property type="term" value="F:DNA-binding transcription factor activity"/>
    <property type="evidence" value="ECO:0007669"/>
    <property type="project" value="InterPro"/>
</dbReference>
<dbReference type="CDD" id="cd05466">
    <property type="entry name" value="PBP2_LTTR_substrate"/>
    <property type="match status" value="1"/>
</dbReference>
<evidence type="ECO:0000256" key="2">
    <source>
        <dbReference type="ARBA" id="ARBA00023015"/>
    </source>
</evidence>
<dbReference type="InterPro" id="IPR000847">
    <property type="entry name" value="LysR_HTH_N"/>
</dbReference>
<dbReference type="EMBL" id="DWZA01000109">
    <property type="protein sequence ID" value="HJA72610.1"/>
    <property type="molecule type" value="Genomic_DNA"/>
</dbReference>
<evidence type="ECO:0000256" key="4">
    <source>
        <dbReference type="ARBA" id="ARBA00023163"/>
    </source>
</evidence>
<reference evidence="6" key="1">
    <citation type="journal article" date="2021" name="PeerJ">
        <title>Extensive microbial diversity within the chicken gut microbiome revealed by metagenomics and culture.</title>
        <authorList>
            <person name="Gilroy R."/>
            <person name="Ravi A."/>
            <person name="Getino M."/>
            <person name="Pursley I."/>
            <person name="Horton D.L."/>
            <person name="Alikhan N.F."/>
            <person name="Baker D."/>
            <person name="Gharbi K."/>
            <person name="Hall N."/>
            <person name="Watson M."/>
            <person name="Adriaenssens E.M."/>
            <person name="Foster-Nyarko E."/>
            <person name="Jarju S."/>
            <person name="Secka A."/>
            <person name="Antonio M."/>
            <person name="Oren A."/>
            <person name="Chaudhuri R.R."/>
            <person name="La Ragione R."/>
            <person name="Hildebrand F."/>
            <person name="Pallen M.J."/>
        </authorList>
    </citation>
    <scope>NUCLEOTIDE SEQUENCE</scope>
    <source>
        <strain evidence="6">CHK178-16964</strain>
    </source>
</reference>
<dbReference type="SUPFAM" id="SSF53850">
    <property type="entry name" value="Periplasmic binding protein-like II"/>
    <property type="match status" value="1"/>
</dbReference>
<sequence length="306" mass="35313">MDLKQLEYIVKIAEENSITKAAEQLYITQSALNQQLLKLENELGTQLFHRSKNDFRLTEAGNIYVSYAKRIIQLKHEAYGILNDLANNKTGHLRIGLTPERGLQMFVAVYPKFYKWYPKLTIEPLEISVKKQVSMISNGYLDLGFVTLHKREKEGYEYVHIKDEELFLAVPSSHPLARQANAPGEPPAEMDLEYFKHERFALMFKESTMREVIDELFREAGFLPDILFESSSNHTLHTMVKNNLCCTILPEIYAVEDDKVAYFRLPSRPVWEICAVYKKGSYLTKAGKDFINMASLFWNSPEGSHC</sequence>
<keyword evidence="2" id="KW-0805">Transcription regulation</keyword>
<evidence type="ECO:0000256" key="3">
    <source>
        <dbReference type="ARBA" id="ARBA00023125"/>
    </source>
</evidence>
<feature type="domain" description="HTH lysR-type" evidence="5">
    <location>
        <begin position="1"/>
        <end position="58"/>
    </location>
</feature>
<dbReference type="Gene3D" id="3.40.190.290">
    <property type="match status" value="1"/>
</dbReference>
<gene>
    <name evidence="6" type="ORF">IAA07_13720</name>
</gene>
<dbReference type="PROSITE" id="PS50931">
    <property type="entry name" value="HTH_LYSR"/>
    <property type="match status" value="1"/>
</dbReference>
<dbReference type="SUPFAM" id="SSF46785">
    <property type="entry name" value="Winged helix' DNA-binding domain"/>
    <property type="match status" value="1"/>
</dbReference>
<comment type="similarity">
    <text evidence="1">Belongs to the LysR transcriptional regulatory family.</text>
</comment>
<dbReference type="PANTHER" id="PTHR30419">
    <property type="entry name" value="HTH-TYPE TRANSCRIPTIONAL REGULATOR YBHD"/>
    <property type="match status" value="1"/>
</dbReference>
<evidence type="ECO:0000259" key="5">
    <source>
        <dbReference type="PROSITE" id="PS50931"/>
    </source>
</evidence>
<dbReference type="InterPro" id="IPR050950">
    <property type="entry name" value="HTH-type_LysR_regulators"/>
</dbReference>
<evidence type="ECO:0000313" key="7">
    <source>
        <dbReference type="Proteomes" id="UP000823900"/>
    </source>
</evidence>
<dbReference type="AlphaFoldDB" id="A0A9D2KQL3"/>
<proteinExistence type="inferred from homology"/>
<evidence type="ECO:0000256" key="1">
    <source>
        <dbReference type="ARBA" id="ARBA00009437"/>
    </source>
</evidence>
<keyword evidence="4" id="KW-0804">Transcription</keyword>
<dbReference type="PANTHER" id="PTHR30419:SF8">
    <property type="entry name" value="NITROGEN ASSIMILATION TRANSCRIPTIONAL ACTIVATOR-RELATED"/>
    <property type="match status" value="1"/>
</dbReference>
<organism evidence="6 7">
    <name type="scientific">Candidatus Lachnoclostridium stercoravium</name>
    <dbReference type="NCBI Taxonomy" id="2838633"/>
    <lineage>
        <taxon>Bacteria</taxon>
        <taxon>Bacillati</taxon>
        <taxon>Bacillota</taxon>
        <taxon>Clostridia</taxon>
        <taxon>Lachnospirales</taxon>
        <taxon>Lachnospiraceae</taxon>
    </lineage>
</organism>
<dbReference type="InterPro" id="IPR036390">
    <property type="entry name" value="WH_DNA-bd_sf"/>
</dbReference>
<accession>A0A9D2KQL3</accession>
<dbReference type="GO" id="GO:0003677">
    <property type="term" value="F:DNA binding"/>
    <property type="evidence" value="ECO:0007669"/>
    <property type="project" value="UniProtKB-KW"/>
</dbReference>
<dbReference type="PRINTS" id="PR00039">
    <property type="entry name" value="HTHLYSR"/>
</dbReference>
<dbReference type="Proteomes" id="UP000823900">
    <property type="component" value="Unassembled WGS sequence"/>
</dbReference>
<protein>
    <submittedName>
        <fullName evidence="6">LysR family transcriptional regulator</fullName>
    </submittedName>
</protein>
<dbReference type="Pfam" id="PF00126">
    <property type="entry name" value="HTH_1"/>
    <property type="match status" value="1"/>
</dbReference>